<accession>A0A2K2F8G3</accession>
<organism evidence="1 2">
    <name type="scientific">Clostridium thermosuccinogenes</name>
    <dbReference type="NCBI Taxonomy" id="84032"/>
    <lineage>
        <taxon>Bacteria</taxon>
        <taxon>Bacillati</taxon>
        <taxon>Bacillota</taxon>
        <taxon>Clostridia</taxon>
        <taxon>Eubacteriales</taxon>
        <taxon>Clostridiaceae</taxon>
        <taxon>Clostridium</taxon>
    </lineage>
</organism>
<gene>
    <name evidence="1" type="ORF">CDQ84_17720</name>
</gene>
<sequence length="70" mass="8181">MLIFTKVYIYIDTLKPKLYSKWTAEQVLKTYPISFDEPVVIPSGIDVKEINVTNKRNEILFCGRLSKSKR</sequence>
<comment type="caution">
    <text evidence="1">The sequence shown here is derived from an EMBL/GenBank/DDBJ whole genome shotgun (WGS) entry which is preliminary data.</text>
</comment>
<evidence type="ECO:0000313" key="2">
    <source>
        <dbReference type="Proteomes" id="UP000236151"/>
    </source>
</evidence>
<dbReference type="AlphaFoldDB" id="A0A2K2F8G3"/>
<reference evidence="1 2" key="1">
    <citation type="submission" date="2017-06" db="EMBL/GenBank/DDBJ databases">
        <title>Investigating the central metabolism of Clostridium thermosuccinogenes.</title>
        <authorList>
            <person name="Koendjbiharie J.G."/>
            <person name="van Kranenburg R."/>
        </authorList>
    </citation>
    <scope>NUCLEOTIDE SEQUENCE [LARGE SCALE GENOMIC DNA]</scope>
    <source>
        <strain evidence="1 2">DSM 5806</strain>
    </source>
</reference>
<name>A0A2K2F8G3_9CLOT</name>
<protein>
    <submittedName>
        <fullName evidence="1">Uncharacterized protein</fullName>
    </submittedName>
</protein>
<keyword evidence="2" id="KW-1185">Reference proteome</keyword>
<dbReference type="KEGG" id="cthd:CDO33_12915"/>
<proteinExistence type="predicted"/>
<dbReference type="Proteomes" id="UP000236151">
    <property type="component" value="Unassembled WGS sequence"/>
</dbReference>
<dbReference type="EMBL" id="NIOJ01000077">
    <property type="protein sequence ID" value="PNT95070.1"/>
    <property type="molecule type" value="Genomic_DNA"/>
</dbReference>
<dbReference type="SUPFAM" id="SSF53756">
    <property type="entry name" value="UDP-Glycosyltransferase/glycogen phosphorylase"/>
    <property type="match status" value="1"/>
</dbReference>
<evidence type="ECO:0000313" key="1">
    <source>
        <dbReference type="EMBL" id="PNT95070.1"/>
    </source>
</evidence>